<name>A0A4R7B1U4_9NEIS</name>
<keyword evidence="1" id="KW-0677">Repeat</keyword>
<dbReference type="EMBL" id="SNZP01000010">
    <property type="protein sequence ID" value="TDR76691.1"/>
    <property type="molecule type" value="Genomic_DNA"/>
</dbReference>
<evidence type="ECO:0000256" key="1">
    <source>
        <dbReference type="ARBA" id="ARBA00022737"/>
    </source>
</evidence>
<dbReference type="PANTHER" id="PTHR45586">
    <property type="entry name" value="TPR REPEAT-CONTAINING PROTEIN PA4667"/>
    <property type="match status" value="1"/>
</dbReference>
<reference evidence="5 6" key="1">
    <citation type="submission" date="2019-03" db="EMBL/GenBank/DDBJ databases">
        <title>Genomic Encyclopedia of Type Strains, Phase III (KMG-III): the genomes of soil and plant-associated and newly described type strains.</title>
        <authorList>
            <person name="Whitman W."/>
        </authorList>
    </citation>
    <scope>NUCLEOTIDE SEQUENCE [LARGE SCALE GENOMIC DNA]</scope>
    <source>
        <strain evidence="5 6">CECT 8976</strain>
    </source>
</reference>
<dbReference type="InterPro" id="IPR011990">
    <property type="entry name" value="TPR-like_helical_dom_sf"/>
</dbReference>
<feature type="chain" id="PRO_5020538809" evidence="4">
    <location>
        <begin position="23"/>
        <end position="582"/>
    </location>
</feature>
<comment type="caution">
    <text evidence="5">The sequence shown here is derived from an EMBL/GenBank/DDBJ whole genome shotgun (WGS) entry which is preliminary data.</text>
</comment>
<gene>
    <name evidence="5" type="ORF">DFP86_110118</name>
</gene>
<evidence type="ECO:0000256" key="2">
    <source>
        <dbReference type="ARBA" id="ARBA00022803"/>
    </source>
</evidence>
<feature type="signal peptide" evidence="4">
    <location>
        <begin position="1"/>
        <end position="22"/>
    </location>
</feature>
<keyword evidence="4" id="KW-0732">Signal</keyword>
<dbReference type="InterPro" id="IPR019734">
    <property type="entry name" value="TPR_rpt"/>
</dbReference>
<dbReference type="Gene3D" id="1.25.40.10">
    <property type="entry name" value="Tetratricopeptide repeat domain"/>
    <property type="match status" value="2"/>
</dbReference>
<dbReference type="SMART" id="SM00028">
    <property type="entry name" value="TPR"/>
    <property type="match status" value="6"/>
</dbReference>
<dbReference type="Proteomes" id="UP000295611">
    <property type="component" value="Unassembled WGS sequence"/>
</dbReference>
<protein>
    <submittedName>
        <fullName evidence="5">Tetratricopeptide repeat protein</fullName>
    </submittedName>
</protein>
<sequence>MLMNSLKRTLPLLVLAMLSACAATQSPAPVRAPVAASDAANASPAADDARYPKIALTPELLFGVLASEIAAQRGAIGSAAVTELTLAKQTRDPRLAERAAQFALVAGNLASAEDALNLWLTIDPDSVRAREQLGAVALRTGKLQESQRLIGELLAKEPEMAVPVFVQLARSAAESADKTGFYAMVDSLAASYPDLPEARFALLAAAAEVDRQDVIDRQFDRLAVLAPKWDLPVAWQAERLRKAQPEAAIAFLKKELARRPDASLELKMAYPRLLVAQKHFPEARQAFEALLAKAPRQPELLYATGLLSFQLGDLPAARRDLETALAEHYPDTDFLEYSLGQIAEAQDDLKTAANWYRQIGEGNQYTPAQVRLAFIEARGGEAESAIARLSRLGSTPEEKVQLTLAQAEIARGAKRDDLAYALLTRALHTQPKQPDLLYERALVADMRKDTAGAERDLRQVLKLEPDNQEALNALGYILTVRTTRYQEAFGLIERALKIEPDNAMIIDSMGWVLFKLGHGEESIKYLQRAYALLPDQEVAAHYGEVLWSLGRQGEARALWEKARQATQEHPELDETMHRLMVP</sequence>
<evidence type="ECO:0000313" key="5">
    <source>
        <dbReference type="EMBL" id="TDR76691.1"/>
    </source>
</evidence>
<feature type="repeat" description="TPR" evidence="3">
    <location>
        <begin position="503"/>
        <end position="536"/>
    </location>
</feature>
<evidence type="ECO:0000256" key="4">
    <source>
        <dbReference type="SAM" id="SignalP"/>
    </source>
</evidence>
<dbReference type="PROSITE" id="PS51257">
    <property type="entry name" value="PROKAR_LIPOPROTEIN"/>
    <property type="match status" value="1"/>
</dbReference>
<dbReference type="SUPFAM" id="SSF48452">
    <property type="entry name" value="TPR-like"/>
    <property type="match status" value="2"/>
</dbReference>
<keyword evidence="6" id="KW-1185">Reference proteome</keyword>
<organism evidence="5 6">
    <name type="scientific">Paludibacterium purpuratum</name>
    <dbReference type="NCBI Taxonomy" id="1144873"/>
    <lineage>
        <taxon>Bacteria</taxon>
        <taxon>Pseudomonadati</taxon>
        <taxon>Pseudomonadota</taxon>
        <taxon>Betaproteobacteria</taxon>
        <taxon>Neisseriales</taxon>
        <taxon>Chromobacteriaceae</taxon>
        <taxon>Paludibacterium</taxon>
    </lineage>
</organism>
<dbReference type="PANTHER" id="PTHR45586:SF1">
    <property type="entry name" value="LIPOPOLYSACCHARIDE ASSEMBLY PROTEIN B"/>
    <property type="match status" value="1"/>
</dbReference>
<dbReference type="Pfam" id="PF13432">
    <property type="entry name" value="TPR_16"/>
    <property type="match status" value="2"/>
</dbReference>
<evidence type="ECO:0000256" key="3">
    <source>
        <dbReference type="PROSITE-ProRule" id="PRU00339"/>
    </source>
</evidence>
<dbReference type="InterPro" id="IPR051012">
    <property type="entry name" value="CellSynth/LPSAsmb/PSIAsmb"/>
</dbReference>
<evidence type="ECO:0000313" key="6">
    <source>
        <dbReference type="Proteomes" id="UP000295611"/>
    </source>
</evidence>
<dbReference type="Pfam" id="PF13371">
    <property type="entry name" value="TPR_9"/>
    <property type="match status" value="1"/>
</dbReference>
<proteinExistence type="predicted"/>
<accession>A0A4R7B1U4</accession>
<dbReference type="AlphaFoldDB" id="A0A4R7B1U4"/>
<dbReference type="PROSITE" id="PS50005">
    <property type="entry name" value="TPR"/>
    <property type="match status" value="1"/>
</dbReference>
<dbReference type="OrthoDB" id="9766710at2"/>
<keyword evidence="2 3" id="KW-0802">TPR repeat</keyword>